<protein>
    <recommendedName>
        <fullName evidence="3">Lipoprotein</fullName>
    </recommendedName>
</protein>
<dbReference type="PROSITE" id="PS51257">
    <property type="entry name" value="PROKAR_LIPOPROTEIN"/>
    <property type="match status" value="1"/>
</dbReference>
<evidence type="ECO:0000313" key="2">
    <source>
        <dbReference type="Proteomes" id="UP000239504"/>
    </source>
</evidence>
<evidence type="ECO:0008006" key="3">
    <source>
        <dbReference type="Google" id="ProtNLM"/>
    </source>
</evidence>
<dbReference type="Proteomes" id="UP000239504">
    <property type="component" value="Unassembled WGS sequence"/>
</dbReference>
<dbReference type="EMBL" id="PJCH01000003">
    <property type="protein sequence ID" value="PQA88931.1"/>
    <property type="molecule type" value="Genomic_DNA"/>
</dbReference>
<reference evidence="1 2" key="1">
    <citation type="submission" date="2017-12" db="EMBL/GenBank/DDBJ databases">
        <authorList>
            <person name="Hurst M.R.H."/>
        </authorList>
    </citation>
    <scope>NUCLEOTIDE SEQUENCE [LARGE SCALE GENOMIC DNA]</scope>
    <source>
        <strain evidence="1 2">SY-3-19</strain>
    </source>
</reference>
<organism evidence="1 2">
    <name type="scientific">Hyphococcus luteus</name>
    <dbReference type="NCBI Taxonomy" id="2058213"/>
    <lineage>
        <taxon>Bacteria</taxon>
        <taxon>Pseudomonadati</taxon>
        <taxon>Pseudomonadota</taxon>
        <taxon>Alphaproteobacteria</taxon>
        <taxon>Parvularculales</taxon>
        <taxon>Parvularculaceae</taxon>
        <taxon>Hyphococcus</taxon>
    </lineage>
</organism>
<dbReference type="InterPro" id="IPR045500">
    <property type="entry name" value="DUF6491"/>
</dbReference>
<comment type="caution">
    <text evidence="1">The sequence shown here is derived from an EMBL/GenBank/DDBJ whole genome shotgun (WGS) entry which is preliminary data.</text>
</comment>
<gene>
    <name evidence="1" type="ORF">CW354_02985</name>
</gene>
<dbReference type="Pfam" id="PF20101">
    <property type="entry name" value="DUF6491"/>
    <property type="match status" value="1"/>
</dbReference>
<evidence type="ECO:0000313" key="1">
    <source>
        <dbReference type="EMBL" id="PQA88931.1"/>
    </source>
</evidence>
<accession>A0A2S7K8Y0</accession>
<name>A0A2S7K8Y0_9PROT</name>
<sequence>MPKFMTVCVIFLTIGGCATAEREAFDPESDPRIGAEVKRACFSQTAAASGGYVRIGGKDAFVTGTMRRKYLLVFSRGCGDLGPGASVPVFYNYGADCRRRGERVEAFSSGFGVTGACVIQNIYEWNPGAEEEKPEDEN</sequence>
<keyword evidence="2" id="KW-1185">Reference proteome</keyword>
<dbReference type="AlphaFoldDB" id="A0A2S7K8Y0"/>
<dbReference type="RefSeq" id="WP_104828568.1">
    <property type="nucleotide sequence ID" value="NZ_PJCH01000003.1"/>
</dbReference>
<proteinExistence type="predicted"/>